<proteinExistence type="predicted"/>
<dbReference type="Proteomes" id="UP000295658">
    <property type="component" value="Unassembled WGS sequence"/>
</dbReference>
<evidence type="ECO:0000256" key="1">
    <source>
        <dbReference type="SAM" id="Phobius"/>
    </source>
</evidence>
<keyword evidence="3" id="KW-1185">Reference proteome</keyword>
<dbReference type="AlphaFoldDB" id="A0A4V2QAJ5"/>
<reference evidence="2 3" key="1">
    <citation type="submission" date="2019-03" db="EMBL/GenBank/DDBJ databases">
        <title>Genomic Encyclopedia of Type Strains, Phase IV (KMG-IV): sequencing the most valuable type-strain genomes for metagenomic binning, comparative biology and taxonomic classification.</title>
        <authorList>
            <person name="Goeker M."/>
        </authorList>
    </citation>
    <scope>NUCLEOTIDE SEQUENCE [LARGE SCALE GENOMIC DNA]</scope>
    <source>
        <strain evidence="2 3">DSM 24979</strain>
    </source>
</reference>
<keyword evidence="1" id="KW-1133">Transmembrane helix</keyword>
<sequence>MKDVLLSLLAGLVIGVVFKFLRLPLPAPPVLAGVMGVVGVYLGGVVFDWIMKTFFN</sequence>
<evidence type="ECO:0000313" key="2">
    <source>
        <dbReference type="EMBL" id="TCL52672.1"/>
    </source>
</evidence>
<dbReference type="InterPro" id="IPR020017">
    <property type="entry name" value="XapX_domain"/>
</dbReference>
<accession>A0A4V2QAJ5</accession>
<dbReference type="EMBL" id="SLUL01000002">
    <property type="protein sequence ID" value="TCL52672.1"/>
    <property type="molecule type" value="Genomic_DNA"/>
</dbReference>
<keyword evidence="1" id="KW-0812">Transmembrane</keyword>
<gene>
    <name evidence="2" type="ORF">EDD69_10277</name>
</gene>
<keyword evidence="1" id="KW-0472">Membrane</keyword>
<dbReference type="InterPro" id="IPR009872">
    <property type="entry name" value="DUF1427"/>
</dbReference>
<organism evidence="2 3">
    <name type="scientific">Thermolongibacillus altinsuensis</name>
    <dbReference type="NCBI Taxonomy" id="575256"/>
    <lineage>
        <taxon>Bacteria</taxon>
        <taxon>Bacillati</taxon>
        <taxon>Bacillota</taxon>
        <taxon>Bacilli</taxon>
        <taxon>Bacillales</taxon>
        <taxon>Anoxybacillaceae</taxon>
        <taxon>Thermolongibacillus</taxon>
    </lineage>
</organism>
<dbReference type="NCBIfam" id="TIGR03510">
    <property type="entry name" value="XapX"/>
    <property type="match status" value="1"/>
</dbReference>
<protein>
    <submittedName>
        <fullName evidence="2">XapX domain-containing protein</fullName>
    </submittedName>
</protein>
<comment type="caution">
    <text evidence="2">The sequence shown here is derived from an EMBL/GenBank/DDBJ whole genome shotgun (WGS) entry which is preliminary data.</text>
</comment>
<dbReference type="Pfam" id="PF07235">
    <property type="entry name" value="DUF1427"/>
    <property type="match status" value="1"/>
</dbReference>
<evidence type="ECO:0000313" key="3">
    <source>
        <dbReference type="Proteomes" id="UP000295658"/>
    </source>
</evidence>
<name>A0A4V2QAJ5_9BACL</name>
<dbReference type="RefSeq" id="WP_132947287.1">
    <property type="nucleotide sequence ID" value="NZ_SLUL01000002.1"/>
</dbReference>
<feature type="transmembrane region" description="Helical" evidence="1">
    <location>
        <begin position="29"/>
        <end position="50"/>
    </location>
</feature>